<dbReference type="SUPFAM" id="SSF64288">
    <property type="entry name" value="Chorismate lyase-like"/>
    <property type="match status" value="1"/>
</dbReference>
<dbReference type="EMBL" id="FN650140">
    <property type="protein sequence ID" value="CBJ11372.1"/>
    <property type="molecule type" value="Genomic_DNA"/>
</dbReference>
<dbReference type="AlphaFoldDB" id="D3HR45"/>
<name>D3HR45_LEGLN</name>
<reference evidence="1 2" key="1">
    <citation type="journal article" date="2010" name="PLoS Genet.">
        <title>Analysis of the Legionella longbeachae genome and transcriptome uncovers unique strategies to cause Legionnaires' disease.</title>
        <authorList>
            <person name="Cazalet C."/>
            <person name="Gomez-Valero L."/>
            <person name="Rusniok C."/>
            <person name="Lomma M."/>
            <person name="Dervins-Ravault D."/>
            <person name="Newton H."/>
            <person name="Sansom F."/>
            <person name="Jarraud S."/>
            <person name="Zidane N."/>
            <person name="Ma L."/>
            <person name="Bouchier C."/>
            <person name="Etienne J."/>
            <person name="Hartland E."/>
            <person name="Buchrieser C."/>
        </authorList>
    </citation>
    <scope>NUCLEOTIDE SEQUENCE [LARGE SCALE GENOMIC DNA]</scope>
    <source>
        <strain evidence="1 2">NSW150</strain>
    </source>
</reference>
<dbReference type="eggNOG" id="COG3161">
    <property type="taxonomic scope" value="Bacteria"/>
</dbReference>
<sequence>MDYVYTNIITRHVMLLFKMIKRLYFVFPLFALLFVCKVSFANSSYEIAYPELNKLAQIDTHGEKVSLSQLPNPYNVLLTQPLMTKAIEKYYDRSAIIKTIEAHIEQSGNIYHRSIIMLVDRNKARNKPDIAQTKKEAIVAELAFITINFDELPKELVNDVLHTNIPFGKLLTQYQVQVLTQDRSYFKVSCSETLAALISCPLNNPVYGRTNTIIRADNKKWLAHVIEILPNPVHGQANHK</sequence>
<dbReference type="HOGENOM" id="CLU_102518_0_0_6"/>
<proteinExistence type="predicted"/>
<protein>
    <submittedName>
        <fullName evidence="1">Uncharacterized protein</fullName>
    </submittedName>
</protein>
<gene>
    <name evidence="1" type="ordered locus">LLO_1020</name>
</gene>
<evidence type="ECO:0000313" key="1">
    <source>
        <dbReference type="EMBL" id="CBJ11372.1"/>
    </source>
</evidence>
<dbReference type="InterPro" id="IPR028978">
    <property type="entry name" value="Chorismate_lyase_/UTRA_dom_sf"/>
</dbReference>
<dbReference type="Gene3D" id="3.40.1410.10">
    <property type="entry name" value="Chorismate lyase-like"/>
    <property type="match status" value="1"/>
</dbReference>
<accession>D3HR45</accession>
<dbReference type="KEGG" id="llo:LLO_1020"/>
<evidence type="ECO:0000313" key="2">
    <source>
        <dbReference type="Proteomes" id="UP000001060"/>
    </source>
</evidence>
<dbReference type="Proteomes" id="UP000001060">
    <property type="component" value="Chromosome"/>
</dbReference>
<dbReference type="STRING" id="661367.LLO_1020"/>
<keyword evidence="2" id="KW-1185">Reference proteome</keyword>
<organism evidence="1 2">
    <name type="scientific">Legionella longbeachae serogroup 1 (strain NSW150)</name>
    <dbReference type="NCBI Taxonomy" id="661367"/>
    <lineage>
        <taxon>Bacteria</taxon>
        <taxon>Pseudomonadati</taxon>
        <taxon>Pseudomonadota</taxon>
        <taxon>Gammaproteobacteria</taxon>
        <taxon>Legionellales</taxon>
        <taxon>Legionellaceae</taxon>
        <taxon>Legionella</taxon>
    </lineage>
</organism>